<feature type="transmembrane region" description="Helical" evidence="8">
    <location>
        <begin position="290"/>
        <end position="312"/>
    </location>
</feature>
<comment type="subcellular location">
    <subcellularLocation>
        <location evidence="1">Cell membrane</location>
        <topology evidence="1">Multi-pass membrane protein</topology>
    </subcellularLocation>
    <subcellularLocation>
        <location evidence="7">Membrane</location>
        <topology evidence="7">Multi-pass membrane protein</topology>
    </subcellularLocation>
</comment>
<feature type="transmembrane region" description="Helical" evidence="8">
    <location>
        <begin position="37"/>
        <end position="59"/>
    </location>
</feature>
<feature type="transmembrane region" description="Helical" evidence="8">
    <location>
        <begin position="155"/>
        <end position="176"/>
    </location>
</feature>
<evidence type="ECO:0000313" key="10">
    <source>
        <dbReference type="EMBL" id="RBP11988.1"/>
    </source>
</evidence>
<dbReference type="RefSeq" id="WP_113890043.1">
    <property type="nucleotide sequence ID" value="NZ_QNRK01000015.1"/>
</dbReference>
<feature type="transmembrane region" description="Helical" evidence="8">
    <location>
        <begin position="381"/>
        <end position="407"/>
    </location>
</feature>
<dbReference type="InterPro" id="IPR001750">
    <property type="entry name" value="ND/Mrp_TM"/>
</dbReference>
<dbReference type="GO" id="GO:0005886">
    <property type="term" value="C:plasma membrane"/>
    <property type="evidence" value="ECO:0007669"/>
    <property type="project" value="UniProtKB-SubCell"/>
</dbReference>
<evidence type="ECO:0000256" key="7">
    <source>
        <dbReference type="RuleBase" id="RU000320"/>
    </source>
</evidence>
<feature type="transmembrane region" description="Helical" evidence="8">
    <location>
        <begin position="71"/>
        <end position="92"/>
    </location>
</feature>
<keyword evidence="3 7" id="KW-0812">Transmembrane</keyword>
<dbReference type="Pfam" id="PF00361">
    <property type="entry name" value="Proton_antipo_M"/>
    <property type="match status" value="1"/>
</dbReference>
<dbReference type="GO" id="GO:0016491">
    <property type="term" value="F:oxidoreductase activity"/>
    <property type="evidence" value="ECO:0007669"/>
    <property type="project" value="UniProtKB-KW"/>
</dbReference>
<evidence type="ECO:0000256" key="2">
    <source>
        <dbReference type="ARBA" id="ARBA00022475"/>
    </source>
</evidence>
<organism evidence="10 11">
    <name type="scientific">Roseiarcus fermentans</name>
    <dbReference type="NCBI Taxonomy" id="1473586"/>
    <lineage>
        <taxon>Bacteria</taxon>
        <taxon>Pseudomonadati</taxon>
        <taxon>Pseudomonadota</taxon>
        <taxon>Alphaproteobacteria</taxon>
        <taxon>Hyphomicrobiales</taxon>
        <taxon>Roseiarcaceae</taxon>
        <taxon>Roseiarcus</taxon>
    </lineage>
</organism>
<feature type="transmembrane region" description="Helical" evidence="8">
    <location>
        <begin position="427"/>
        <end position="449"/>
    </location>
</feature>
<feature type="transmembrane region" description="Helical" evidence="8">
    <location>
        <begin position="104"/>
        <end position="120"/>
    </location>
</feature>
<comment type="caution">
    <text evidence="10">The sequence shown here is derived from an EMBL/GenBank/DDBJ whole genome shotgun (WGS) entry which is preliminary data.</text>
</comment>
<name>A0A366FBG7_9HYPH</name>
<evidence type="ECO:0000313" key="11">
    <source>
        <dbReference type="Proteomes" id="UP000253529"/>
    </source>
</evidence>
<feature type="transmembrane region" description="Helical" evidence="8">
    <location>
        <begin position="231"/>
        <end position="253"/>
    </location>
</feature>
<feature type="transmembrane region" description="Helical" evidence="8">
    <location>
        <begin position="518"/>
        <end position="537"/>
    </location>
</feature>
<feature type="transmembrane region" description="Helical" evidence="8">
    <location>
        <begin position="319"/>
        <end position="344"/>
    </location>
</feature>
<evidence type="ECO:0000256" key="1">
    <source>
        <dbReference type="ARBA" id="ARBA00004651"/>
    </source>
</evidence>
<dbReference type="Proteomes" id="UP000253529">
    <property type="component" value="Unassembled WGS sequence"/>
</dbReference>
<keyword evidence="5" id="KW-0560">Oxidoreductase</keyword>
<evidence type="ECO:0000256" key="6">
    <source>
        <dbReference type="ARBA" id="ARBA00023136"/>
    </source>
</evidence>
<feature type="transmembrane region" description="Helical" evidence="8">
    <location>
        <begin position="461"/>
        <end position="479"/>
    </location>
</feature>
<dbReference type="PANTHER" id="PTHR42682">
    <property type="entry name" value="HYDROGENASE-4 COMPONENT F"/>
    <property type="match status" value="1"/>
</dbReference>
<evidence type="ECO:0000256" key="4">
    <source>
        <dbReference type="ARBA" id="ARBA00022989"/>
    </source>
</evidence>
<feature type="transmembrane region" description="Helical" evidence="8">
    <location>
        <begin position="265"/>
        <end position="284"/>
    </location>
</feature>
<dbReference type="AlphaFoldDB" id="A0A366FBG7"/>
<evidence type="ECO:0000256" key="3">
    <source>
        <dbReference type="ARBA" id="ARBA00022692"/>
    </source>
</evidence>
<keyword evidence="10" id="KW-0456">Lyase</keyword>
<proteinExistence type="predicted"/>
<dbReference type="InterPro" id="IPR052175">
    <property type="entry name" value="ComplexI-like_HydComp"/>
</dbReference>
<feature type="transmembrane region" description="Helical" evidence="8">
    <location>
        <begin position="350"/>
        <end position="374"/>
    </location>
</feature>
<dbReference type="PANTHER" id="PTHR42682:SF4">
    <property type="entry name" value="NADH-UBIQUINONE_PLASTOQUINONE"/>
    <property type="match status" value="1"/>
</dbReference>
<feature type="transmembrane region" description="Helical" evidence="8">
    <location>
        <begin position="127"/>
        <end position="143"/>
    </location>
</feature>
<evidence type="ECO:0000259" key="9">
    <source>
        <dbReference type="Pfam" id="PF00361"/>
    </source>
</evidence>
<protein>
    <submittedName>
        <fullName evidence="10">Formate hydrogenlyase subunit 3/multisubunit Na+/H+ antiporter MnhD subunit</fullName>
    </submittedName>
</protein>
<keyword evidence="6 8" id="KW-0472">Membrane</keyword>
<sequence length="538" mass="54912">MSLLGPILLAATLAVPAAFLAACFVPRWRDEALAWQWLAPVPALLAAAAALVAGPFDLSAPALKLSLRLDLPAALLLAVSALLWIAVGAGVLRAPAAPLDRRVAVSWLLTLIGSLGVFVADDLLSFYLVYALVSIPAWGLFAFDPAPETQRAGRVYMAMALLGEAFLLAAFVLLAAGEPHGSLRIPDVVAALPVSPWRDAALALIVAGFGAKMGLVPLNGWMPLAYAATPIPAAAVLSGAGVKAGVIGLVRFLPLGIPLVGWGEALAALGFVTAFYGVLVGVTQPNPKAVLGYSSVSQMGVIAAALGMALAAGDAGAPALVAFYAANHVLVKGALFLAVGAFSARGVRPGLWSLLALALALSLAGLPLTGGFLAKAASKPLFGYGFAALLAAASSAGSALLMLHFSARLPEAWRYEATASPGPLVRFWPAAALGALVLPWLLFPFVGAVGDALSLAKLWDGLWPILLGGLLAYALASAADRLPRIPVGDTIVVGEAAFARMLRVGALFDRLDAAFSRWPAAALALLAIALALAWAAAP</sequence>
<accession>A0A366FBG7</accession>
<dbReference type="GO" id="GO:0016829">
    <property type="term" value="F:lyase activity"/>
    <property type="evidence" value="ECO:0007669"/>
    <property type="project" value="UniProtKB-KW"/>
</dbReference>
<keyword evidence="4 8" id="KW-1133">Transmembrane helix</keyword>
<evidence type="ECO:0000256" key="5">
    <source>
        <dbReference type="ARBA" id="ARBA00023002"/>
    </source>
</evidence>
<dbReference type="EMBL" id="QNRK01000015">
    <property type="protein sequence ID" value="RBP11988.1"/>
    <property type="molecule type" value="Genomic_DNA"/>
</dbReference>
<dbReference type="OrthoDB" id="9768329at2"/>
<reference evidence="10 11" key="1">
    <citation type="submission" date="2018-06" db="EMBL/GenBank/DDBJ databases">
        <title>Genomic Encyclopedia of Type Strains, Phase IV (KMG-IV): sequencing the most valuable type-strain genomes for metagenomic binning, comparative biology and taxonomic classification.</title>
        <authorList>
            <person name="Goeker M."/>
        </authorList>
    </citation>
    <scope>NUCLEOTIDE SEQUENCE [LARGE SCALE GENOMIC DNA]</scope>
    <source>
        <strain evidence="10 11">DSM 24875</strain>
    </source>
</reference>
<feature type="transmembrane region" description="Helical" evidence="8">
    <location>
        <begin position="188"/>
        <end position="211"/>
    </location>
</feature>
<keyword evidence="2" id="KW-1003">Cell membrane</keyword>
<keyword evidence="11" id="KW-1185">Reference proteome</keyword>
<feature type="domain" description="NADH:quinone oxidoreductase/Mrp antiporter transmembrane" evidence="9">
    <location>
        <begin position="120"/>
        <end position="377"/>
    </location>
</feature>
<gene>
    <name evidence="10" type="ORF">DFR50_11595</name>
</gene>
<evidence type="ECO:0000256" key="8">
    <source>
        <dbReference type="SAM" id="Phobius"/>
    </source>
</evidence>